<dbReference type="AlphaFoldDB" id="A0A7J8W956"/>
<dbReference type="OrthoDB" id="997674at2759"/>
<protein>
    <recommendedName>
        <fullName evidence="3">Retrotransposon gag domain-containing protein</fullName>
    </recommendedName>
</protein>
<comment type="caution">
    <text evidence="1">The sequence shown here is derived from an EMBL/GenBank/DDBJ whole genome shotgun (WGS) entry which is preliminary data.</text>
</comment>
<dbReference type="Proteomes" id="UP000593573">
    <property type="component" value="Unassembled WGS sequence"/>
</dbReference>
<keyword evidence="2" id="KW-1185">Reference proteome</keyword>
<sequence length="66" mass="7637">MLALKPKQQAMDMPKLKAFKGARSASEVDNFLWAMEQYFRAMSIEGDTTKVNTIAMYFTDVALLWW</sequence>
<organism evidence="1 2">
    <name type="scientific">Gossypium klotzschianum</name>
    <dbReference type="NCBI Taxonomy" id="34286"/>
    <lineage>
        <taxon>Eukaryota</taxon>
        <taxon>Viridiplantae</taxon>
        <taxon>Streptophyta</taxon>
        <taxon>Embryophyta</taxon>
        <taxon>Tracheophyta</taxon>
        <taxon>Spermatophyta</taxon>
        <taxon>Magnoliopsida</taxon>
        <taxon>eudicotyledons</taxon>
        <taxon>Gunneridae</taxon>
        <taxon>Pentapetalae</taxon>
        <taxon>rosids</taxon>
        <taxon>malvids</taxon>
        <taxon>Malvales</taxon>
        <taxon>Malvaceae</taxon>
        <taxon>Malvoideae</taxon>
        <taxon>Gossypium</taxon>
    </lineage>
</organism>
<feature type="non-terminal residue" evidence="1">
    <location>
        <position position="66"/>
    </location>
</feature>
<reference evidence="1 2" key="1">
    <citation type="journal article" date="2019" name="Genome Biol. Evol.">
        <title>Insights into the evolution of the New World diploid cottons (Gossypium, subgenus Houzingenia) based on genome sequencing.</title>
        <authorList>
            <person name="Grover C.E."/>
            <person name="Arick M.A. 2nd"/>
            <person name="Thrash A."/>
            <person name="Conover J.L."/>
            <person name="Sanders W.S."/>
            <person name="Peterson D.G."/>
            <person name="Frelichowski J.E."/>
            <person name="Scheffler J.A."/>
            <person name="Scheffler B.E."/>
            <person name="Wendel J.F."/>
        </authorList>
    </citation>
    <scope>NUCLEOTIDE SEQUENCE [LARGE SCALE GENOMIC DNA]</scope>
    <source>
        <strain evidence="1">57</strain>
        <tissue evidence="1">Leaf</tissue>
    </source>
</reference>
<proteinExistence type="predicted"/>
<gene>
    <name evidence="1" type="ORF">Goklo_029051</name>
</gene>
<evidence type="ECO:0008006" key="3">
    <source>
        <dbReference type="Google" id="ProtNLM"/>
    </source>
</evidence>
<evidence type="ECO:0000313" key="1">
    <source>
        <dbReference type="EMBL" id="MBA0671607.1"/>
    </source>
</evidence>
<dbReference type="EMBL" id="JABFAB010241459">
    <property type="protein sequence ID" value="MBA0671607.1"/>
    <property type="molecule type" value="Genomic_DNA"/>
</dbReference>
<accession>A0A7J8W956</accession>
<evidence type="ECO:0000313" key="2">
    <source>
        <dbReference type="Proteomes" id="UP000593573"/>
    </source>
</evidence>
<name>A0A7J8W956_9ROSI</name>